<feature type="signal peptide" evidence="1">
    <location>
        <begin position="1"/>
        <end position="20"/>
    </location>
</feature>
<accession>A0AA49GUF4</accession>
<reference evidence="2" key="1">
    <citation type="journal article" date="2023" name="Comput. Struct. Biotechnol. J.">
        <title>Discovery of a novel marine Bacteroidetes with a rich repertoire of carbohydrate-active enzymes.</title>
        <authorList>
            <person name="Chen B."/>
            <person name="Liu G."/>
            <person name="Chen Q."/>
            <person name="Wang H."/>
            <person name="Liu L."/>
            <person name="Tang K."/>
        </authorList>
    </citation>
    <scope>NUCLEOTIDE SEQUENCE</scope>
    <source>
        <strain evidence="2">TK19036</strain>
    </source>
</reference>
<dbReference type="CDD" id="cd00063">
    <property type="entry name" value="FN3"/>
    <property type="match status" value="1"/>
</dbReference>
<proteinExistence type="predicted"/>
<dbReference type="SUPFAM" id="SSF110296">
    <property type="entry name" value="Oligoxyloglucan reducing end-specific cellobiohydrolase"/>
    <property type="match status" value="1"/>
</dbReference>
<reference evidence="2" key="2">
    <citation type="journal article" date="2024" name="Antonie Van Leeuwenhoek">
        <title>Roseihalotalea indica gen. nov., sp. nov., a halophilic Bacteroidetes from mesopelagic Southwest Indian Ocean with higher carbohydrate metabolic potential.</title>
        <authorList>
            <person name="Chen B."/>
            <person name="Zhang M."/>
            <person name="Lin D."/>
            <person name="Ye J."/>
            <person name="Tang K."/>
        </authorList>
    </citation>
    <scope>NUCLEOTIDE SEQUENCE</scope>
    <source>
        <strain evidence="2">TK19036</strain>
    </source>
</reference>
<dbReference type="EMBL" id="CP120682">
    <property type="protein sequence ID" value="WKN39586.1"/>
    <property type="molecule type" value="Genomic_DNA"/>
</dbReference>
<organism evidence="2">
    <name type="scientific">Roseihalotalea indica</name>
    <dbReference type="NCBI Taxonomy" id="2867963"/>
    <lineage>
        <taxon>Bacteria</taxon>
        <taxon>Pseudomonadati</taxon>
        <taxon>Bacteroidota</taxon>
        <taxon>Cytophagia</taxon>
        <taxon>Cytophagales</taxon>
        <taxon>Catalimonadaceae</taxon>
        <taxon>Roseihalotalea</taxon>
    </lineage>
</organism>
<evidence type="ECO:0000313" key="2">
    <source>
        <dbReference type="EMBL" id="WKN39586.1"/>
    </source>
</evidence>
<sequence>MRQLFTCFIFLWSVNYTASAQEMLFAEDFEAAPASAWTPLPGKDHGVVEIITTGAPSKNHVARLGRSTDGPFTTNRLDLSLDLALYSQVALQFDLYHYYEETDPQDGIYLSVDSGRYFVKIYSFSFEQWAPKTTGTIPPLNLNVLAAAQGLKLSKNTIIRFQQYGNKDFNGGAEFSDGIQLDNIRLFVPNNIYARLPFQETFEGETWSSAISVGNTQTSDPTYAPSPFGVVEIIPFDEQQGRVVRMGSQFDNLYTTNALDLHLDLSSQANVELSFKVLNNLDETHPQDGIYFSHDAGKHFVKVFDFDFENWRQRKFGAYPPININRLARQHRLPLTANFVIRFQQHDDSDFEGSRLTSDGIYLDDIVVQEVHQTYAAYPFTEDFEADSLASYWKHGLPNLLDTAFAITPTGTVEFVSTPNNGQAIRLGNTVDRLYTTNALDLYVDLSQAKNPELSFQILDHYDETHPQDGVYFSNDAGEHFVKVVDFDGDNWADNIWGNFHALDLREISAQHRLSLTNQFVIRFQQHDDDDFEGTRTISDGIYLDQITIQEPQCEYYATFPFVETFETDSLAKYWRTGNLSKTIDTHYIRPGGSALIIDTLSYSEKRALALGRFSDGQLTASALDLHVDLSYQSDLELNFWMYNHEAELKRENGIWVSNNGGKSFKQAYIFSPTAQQQYAHYQINLDSLMEALAIEYTNQFIIRFQQMGDRSFLGQGSFSSGAFLDNVVLTHRINSPNVQDIRINHYEEEQQQDLYWPPTESATLYHTQLFLEQLSSHHLISADTSSENFATIPYGKLKPGQLYYFRLKSANNITQSSWSRPIMISTDQQGRISTVSIDEEPTPLGLRGE</sequence>
<gene>
    <name evidence="2" type="ORF">K4G66_12875</name>
</gene>
<evidence type="ECO:0000256" key="1">
    <source>
        <dbReference type="SAM" id="SignalP"/>
    </source>
</evidence>
<dbReference type="AlphaFoldDB" id="A0AA49GUF4"/>
<protein>
    <submittedName>
        <fullName evidence="2">Fibronectin type III domain-containing protein</fullName>
    </submittedName>
</protein>
<keyword evidence="1" id="KW-0732">Signal</keyword>
<dbReference type="InterPro" id="IPR003961">
    <property type="entry name" value="FN3_dom"/>
</dbReference>
<feature type="chain" id="PRO_5041449476" evidence="1">
    <location>
        <begin position="21"/>
        <end position="850"/>
    </location>
</feature>
<name>A0AA49GUF4_9BACT</name>